<feature type="region of interest" description="Disordered" evidence="1">
    <location>
        <begin position="121"/>
        <end position="142"/>
    </location>
</feature>
<gene>
    <name evidence="3" type="ORF">cand_024950</name>
</gene>
<dbReference type="EMBL" id="LRBS01000128">
    <property type="protein sequence ID" value="OII70910.1"/>
    <property type="molecule type" value="Genomic_DNA"/>
</dbReference>
<dbReference type="OrthoDB" id="339298at2759"/>
<sequence>MNLYKDLLLFTQYLVLYTCIVACEEVIRGPKELDKYIQYTEDFFLKYVPGALGEDEETQGLQKYDDLNDVSIVSVESDIINENDNLLTKGQLEDRNNDNHDVIGISSSDNFYGDMSIIDEDKESEGAGDSDKSPSEEEQKRFMRYDTDAKKKLLRLRKKRRVKDIPLGPQPVDVAMGDVFGGLGDPDLKADIEEYGLQTYYETEQEKKQMNDLWLSITYPFAFREKKIWGYDKYGNPIYSRDKWLENTLQGGDIESNYKTKCLRHVDYTSTPRMYATDGFLNGDSLLSVINILQRYREIKNKRKNKIQFPIKIEKVSKPVISMGVLRKSRSTLNKNEKRRLYDSNIGNIEFKSHMNNLEGVTDLDGVIKLLGLDKEISQRKAVEEVFLNYTRIIQNGRFNIKFVPLLSKSHKNILSDWRENLFDQAIENIGRYDPRASQKFELPPGCEEVHGIPPSQIITDMSSEAIRRPPTNLRFSSLIKSIQNKLFDRKLKMYKEYVKNIVENRNKSESYIKMISSENKFEERLDWLKKFNGLWIFIPQIKLIKPIGDFDKNIDYHKEILNEEKRERDLLSLELEMVPSLQQDIYISNYIKGDILFPDKEELSEKKALFRKIAHETAMYDEKLPYKLPYRPTGRKRLITKGQFGAYKGGSSSTSDGYSNVIIKKGKVQLENGEKQEIKKLEKENKKQITKDMMENEQTKDSILTNFILEESAKPIKKDKKLSGTFHLEDEHNNMQGKVLPSTKISPFSTTKVSIIQNSKYNPIRRKTVLDQ</sequence>
<proteinExistence type="predicted"/>
<comment type="caution">
    <text evidence="3">The sequence shown here is derived from an EMBL/GenBank/DDBJ whole genome shotgun (WGS) entry which is preliminary data.</text>
</comment>
<dbReference type="GeneID" id="92366679"/>
<evidence type="ECO:0000313" key="4">
    <source>
        <dbReference type="Proteomes" id="UP000186804"/>
    </source>
</evidence>
<dbReference type="AlphaFoldDB" id="A0A1J4M9L9"/>
<evidence type="ECO:0000256" key="1">
    <source>
        <dbReference type="SAM" id="MobiDB-lite"/>
    </source>
</evidence>
<feature type="chain" id="PRO_5012588477" evidence="2">
    <location>
        <begin position="24"/>
        <end position="773"/>
    </location>
</feature>
<organism evidence="3 4">
    <name type="scientific">Cryptosporidium andersoni</name>
    <dbReference type="NCBI Taxonomy" id="117008"/>
    <lineage>
        <taxon>Eukaryota</taxon>
        <taxon>Sar</taxon>
        <taxon>Alveolata</taxon>
        <taxon>Apicomplexa</taxon>
        <taxon>Conoidasida</taxon>
        <taxon>Coccidia</taxon>
        <taxon>Eucoccidiorida</taxon>
        <taxon>Eimeriorina</taxon>
        <taxon>Cryptosporidiidae</taxon>
        <taxon>Cryptosporidium</taxon>
    </lineage>
</organism>
<feature type="signal peptide" evidence="2">
    <location>
        <begin position="1"/>
        <end position="23"/>
    </location>
</feature>
<keyword evidence="4" id="KW-1185">Reference proteome</keyword>
<protein>
    <submittedName>
        <fullName evidence="3">Uncharacterized protein</fullName>
    </submittedName>
</protein>
<dbReference type="Proteomes" id="UP000186804">
    <property type="component" value="Unassembled WGS sequence"/>
</dbReference>
<evidence type="ECO:0000313" key="3">
    <source>
        <dbReference type="EMBL" id="OII70910.1"/>
    </source>
</evidence>
<accession>A0A1J4M9L9</accession>
<dbReference type="RefSeq" id="XP_067066356.1">
    <property type="nucleotide sequence ID" value="XM_067212725.1"/>
</dbReference>
<name>A0A1J4M9L9_9CRYT</name>
<keyword evidence="2" id="KW-0732">Signal</keyword>
<dbReference type="VEuPathDB" id="CryptoDB:cand_024950"/>
<feature type="compositionally biased region" description="Basic and acidic residues" evidence="1">
    <location>
        <begin position="129"/>
        <end position="142"/>
    </location>
</feature>
<reference evidence="3 4" key="1">
    <citation type="submission" date="2016-10" db="EMBL/GenBank/DDBJ databases">
        <title>Reductive evolution of mitochondrial metabolism and differential evolution of invasion-related proteins in Cryptosporidium.</title>
        <authorList>
            <person name="Liu S."/>
            <person name="Roellig D.M."/>
            <person name="Guo Y."/>
            <person name="Li N."/>
            <person name="Frace M.A."/>
            <person name="Tang K."/>
            <person name="Zhang L."/>
            <person name="Feng Y."/>
            <person name="Xiao L."/>
        </authorList>
    </citation>
    <scope>NUCLEOTIDE SEQUENCE [LARGE SCALE GENOMIC DNA]</scope>
    <source>
        <strain evidence="3">30847</strain>
    </source>
</reference>
<evidence type="ECO:0000256" key="2">
    <source>
        <dbReference type="SAM" id="SignalP"/>
    </source>
</evidence>